<dbReference type="RefSeq" id="WP_155366367.1">
    <property type="nucleotide sequence ID" value="NZ_CP043930.1"/>
</dbReference>
<dbReference type="KEGG" id="gim:F1728_25210"/>
<dbReference type="EMBL" id="CP043930">
    <property type="protein sequence ID" value="QGQ25769.1"/>
    <property type="molecule type" value="Genomic_DNA"/>
</dbReference>
<proteinExistence type="predicted"/>
<evidence type="ECO:0000313" key="2">
    <source>
        <dbReference type="Proteomes" id="UP000427281"/>
    </source>
</evidence>
<dbReference type="InterPro" id="IPR018673">
    <property type="entry name" value="DUF2141"/>
</dbReference>
<name>A0A6I6AMU1_9PLAN</name>
<dbReference type="AlphaFoldDB" id="A0A6I6AMU1"/>
<reference evidence="1 2" key="1">
    <citation type="submission" date="2019-09" db="EMBL/GenBank/DDBJ databases">
        <title>Gimesia benthica sp. nov., a novel bacterium isolated from deep-sea water of the Northwest Indian Ocean.</title>
        <authorList>
            <person name="Dai X."/>
        </authorList>
    </citation>
    <scope>NUCLEOTIDE SEQUENCE [LARGE SCALE GENOMIC DNA]</scope>
    <source>
        <strain evidence="1 2">E7</strain>
    </source>
</reference>
<dbReference type="Pfam" id="PF09912">
    <property type="entry name" value="DUF2141"/>
    <property type="match status" value="1"/>
</dbReference>
<keyword evidence="2" id="KW-1185">Reference proteome</keyword>
<accession>A0A6I6AMU1</accession>
<organism evidence="1 2">
    <name type="scientific">Gimesia benthica</name>
    <dbReference type="NCBI Taxonomy" id="2608982"/>
    <lineage>
        <taxon>Bacteria</taxon>
        <taxon>Pseudomonadati</taxon>
        <taxon>Planctomycetota</taxon>
        <taxon>Planctomycetia</taxon>
        <taxon>Planctomycetales</taxon>
        <taxon>Planctomycetaceae</taxon>
        <taxon>Gimesia</taxon>
    </lineage>
</organism>
<evidence type="ECO:0000313" key="1">
    <source>
        <dbReference type="EMBL" id="QGQ25769.1"/>
    </source>
</evidence>
<gene>
    <name evidence="1" type="ORF">F1728_25210</name>
</gene>
<dbReference type="Proteomes" id="UP000427281">
    <property type="component" value="Chromosome"/>
</dbReference>
<sequence length="162" mass="18073">MQTQLFNHSFNLTILMTCLLGQTSYAEENQSSLAVELSSVPTEGAIITVILFKDPKAFTPKMATSDRNKWRGYHSVIDRRSRAGKSVVTFDELVPGDYSVFVYCDLNSNKKLDTKFPGIPVEPIGTSNNIVPPRQRPAWDNTKIRLAPGKNVTKIKLVSVSR</sequence>
<protein>
    <submittedName>
        <fullName evidence="1">DUF2141 domain-containing protein</fullName>
    </submittedName>
</protein>